<keyword evidence="1" id="KW-0812">Transmembrane</keyword>
<reference evidence="2" key="1">
    <citation type="submission" date="2024-05" db="EMBL/GenBank/DDBJ databases">
        <title>Whole genome shotgun sequence of Streptomyces hygroscopicus NBRC 113678.</title>
        <authorList>
            <person name="Komaki H."/>
            <person name="Tamura T."/>
        </authorList>
    </citation>
    <scope>NUCLEOTIDE SEQUENCE</scope>
    <source>
        <strain evidence="2">N11-34</strain>
    </source>
</reference>
<sequence>MGRTRVRAPVRDRTLNAWPQALHAKDHAGGSALAEEARSAFTEAQSLAMTVGVAAALAGAAVAFFALPGRAAPGAVPEPESEAAGRAS</sequence>
<evidence type="ECO:0000313" key="2">
    <source>
        <dbReference type="EMBL" id="GHJ33990.1"/>
    </source>
</evidence>
<dbReference type="EMBL" id="BNEK01000005">
    <property type="protein sequence ID" value="GHJ33990.1"/>
    <property type="molecule type" value="Genomic_DNA"/>
</dbReference>
<evidence type="ECO:0000313" key="3">
    <source>
        <dbReference type="Proteomes" id="UP001054854"/>
    </source>
</evidence>
<evidence type="ECO:0008006" key="4">
    <source>
        <dbReference type="Google" id="ProtNLM"/>
    </source>
</evidence>
<dbReference type="Proteomes" id="UP001054854">
    <property type="component" value="Unassembled WGS sequence"/>
</dbReference>
<comment type="caution">
    <text evidence="2">The sequence shown here is derived from an EMBL/GenBank/DDBJ whole genome shotgun (WGS) entry which is preliminary data.</text>
</comment>
<keyword evidence="1" id="KW-1133">Transmembrane helix</keyword>
<feature type="transmembrane region" description="Helical" evidence="1">
    <location>
        <begin position="47"/>
        <end position="67"/>
    </location>
</feature>
<gene>
    <name evidence="2" type="ORF">TPA0910_84230</name>
</gene>
<keyword evidence="3" id="KW-1185">Reference proteome</keyword>
<protein>
    <recommendedName>
        <fullName evidence="4">MFS transporter</fullName>
    </recommendedName>
</protein>
<accession>A0ABQ3UEF2</accession>
<name>A0ABQ3UEF2_STRHY</name>
<organism evidence="2 3">
    <name type="scientific">Streptomyces hygroscopicus</name>
    <dbReference type="NCBI Taxonomy" id="1912"/>
    <lineage>
        <taxon>Bacteria</taxon>
        <taxon>Bacillati</taxon>
        <taxon>Actinomycetota</taxon>
        <taxon>Actinomycetes</taxon>
        <taxon>Kitasatosporales</taxon>
        <taxon>Streptomycetaceae</taxon>
        <taxon>Streptomyces</taxon>
        <taxon>Streptomyces violaceusniger group</taxon>
    </lineage>
</organism>
<evidence type="ECO:0000256" key="1">
    <source>
        <dbReference type="SAM" id="Phobius"/>
    </source>
</evidence>
<keyword evidence="1" id="KW-0472">Membrane</keyword>
<proteinExistence type="predicted"/>